<feature type="non-terminal residue" evidence="1">
    <location>
        <position position="1"/>
    </location>
</feature>
<dbReference type="InterPro" id="IPR036238">
    <property type="entry name" value="Transglutaminase_C_sf"/>
</dbReference>
<dbReference type="PANTHER" id="PTHR11590">
    <property type="entry name" value="PROTEIN-GLUTAMINE GAMMA-GLUTAMYLTRANSFERASE"/>
    <property type="match status" value="1"/>
</dbReference>
<gene>
    <name evidence="1" type="ORF">GIL414_LOCUS68391</name>
</gene>
<accession>A0A8S3H8B8</accession>
<comment type="caution">
    <text evidence="1">The sequence shown here is derived from an EMBL/GenBank/DDBJ whole genome shotgun (WGS) entry which is preliminary data.</text>
</comment>
<evidence type="ECO:0000313" key="2">
    <source>
        <dbReference type="Proteomes" id="UP000681720"/>
    </source>
</evidence>
<proteinExistence type="predicted"/>
<name>A0A8S3H8B8_9BILA</name>
<dbReference type="AlphaFoldDB" id="A0A8S3H8B8"/>
<evidence type="ECO:0000313" key="1">
    <source>
        <dbReference type="EMBL" id="CAF5178163.1"/>
    </source>
</evidence>
<organism evidence="1 2">
    <name type="scientific">Rotaria magnacalcarata</name>
    <dbReference type="NCBI Taxonomy" id="392030"/>
    <lineage>
        <taxon>Eukaryota</taxon>
        <taxon>Metazoa</taxon>
        <taxon>Spiralia</taxon>
        <taxon>Gnathifera</taxon>
        <taxon>Rotifera</taxon>
        <taxon>Eurotatoria</taxon>
        <taxon>Bdelloidea</taxon>
        <taxon>Philodinida</taxon>
        <taxon>Philodinidae</taxon>
        <taxon>Rotaria</taxon>
    </lineage>
</organism>
<dbReference type="EMBL" id="CAJOBJ010327903">
    <property type="protein sequence ID" value="CAF5178163.1"/>
    <property type="molecule type" value="Genomic_DNA"/>
</dbReference>
<reference evidence="1" key="1">
    <citation type="submission" date="2021-02" db="EMBL/GenBank/DDBJ databases">
        <authorList>
            <person name="Nowell W R."/>
        </authorList>
    </citation>
    <scope>NUCLEOTIDE SEQUENCE</scope>
</reference>
<dbReference type="SUPFAM" id="SSF54001">
    <property type="entry name" value="Cysteine proteinases"/>
    <property type="match status" value="1"/>
</dbReference>
<dbReference type="InterPro" id="IPR036985">
    <property type="entry name" value="Transglutaminase-like_sf"/>
</dbReference>
<sequence>MRRIGPCSVAALKSGSLALKWDTPKIYSVLNANRSYWLVYRGGNKKLIYMEENVTDTKVVTKSLNKVNEYDDITNNYKFEKSTGQIPPHHDVHIDMEISQTLKVGNDLHVILKASNQSNRPRTLAVVLKLIKLSSTLEIKPNSDKQHQDLHVAQSTNPAIINTSSQTPIQSSAQAFQLNANE</sequence>
<protein>
    <submittedName>
        <fullName evidence="1">Uncharacterized protein</fullName>
    </submittedName>
</protein>
<dbReference type="Proteomes" id="UP000681720">
    <property type="component" value="Unassembled WGS sequence"/>
</dbReference>
<dbReference type="GO" id="GO:0003810">
    <property type="term" value="F:protein-glutamine gamma-glutamyltransferase activity"/>
    <property type="evidence" value="ECO:0007669"/>
    <property type="project" value="InterPro"/>
</dbReference>
<dbReference type="InterPro" id="IPR050779">
    <property type="entry name" value="Transglutaminase"/>
</dbReference>
<dbReference type="Gene3D" id="3.90.260.10">
    <property type="entry name" value="Transglutaminase-like"/>
    <property type="match status" value="1"/>
</dbReference>
<dbReference type="SUPFAM" id="SSF49309">
    <property type="entry name" value="Transglutaminase, two C-terminal domains"/>
    <property type="match status" value="1"/>
</dbReference>
<dbReference type="InterPro" id="IPR038765">
    <property type="entry name" value="Papain-like_cys_pep_sf"/>
</dbReference>
<dbReference type="PANTHER" id="PTHR11590:SF40">
    <property type="entry name" value="HEMOCYTE PROTEIN-GLUTAMINE GAMMA-GLUTAMYLTRANSFERASE-LIKE PROTEIN"/>
    <property type="match status" value="1"/>
</dbReference>